<evidence type="ECO:0000313" key="3">
    <source>
        <dbReference type="Proteomes" id="UP001064933"/>
    </source>
</evidence>
<dbReference type="InterPro" id="IPR055507">
    <property type="entry name" value="DUF7079"/>
</dbReference>
<dbReference type="EMBL" id="CP104562">
    <property type="protein sequence ID" value="UXH80618.1"/>
    <property type="molecule type" value="Genomic_DNA"/>
</dbReference>
<gene>
    <name evidence="2" type="ORF">N4261_12380</name>
</gene>
<evidence type="ECO:0000259" key="1">
    <source>
        <dbReference type="Pfam" id="PF23296"/>
    </source>
</evidence>
<feature type="domain" description="DUF7079" evidence="1">
    <location>
        <begin position="1"/>
        <end position="102"/>
    </location>
</feature>
<evidence type="ECO:0000313" key="2">
    <source>
        <dbReference type="EMBL" id="UXH80618.1"/>
    </source>
</evidence>
<organism evidence="2 3">
    <name type="scientific">Roseateles amylovorans</name>
    <dbReference type="NCBI Taxonomy" id="2978473"/>
    <lineage>
        <taxon>Bacteria</taxon>
        <taxon>Pseudomonadati</taxon>
        <taxon>Pseudomonadota</taxon>
        <taxon>Betaproteobacteria</taxon>
        <taxon>Burkholderiales</taxon>
        <taxon>Sphaerotilaceae</taxon>
        <taxon>Roseateles</taxon>
    </lineage>
</organism>
<dbReference type="Pfam" id="PF23296">
    <property type="entry name" value="DUF7079"/>
    <property type="match status" value="1"/>
</dbReference>
<name>A0ABY6B8B7_9BURK</name>
<sequence>MFLDTELDDDDITAIARELRLTGFGAAELQRVYEEEVAPVCWRNLTVLPGGAWAAFDDEWLITSIQGRLDRLQSRPMHPTARKLRIRWWTRSTRKDWLRVRDRLRI</sequence>
<accession>A0ABY6B8B7</accession>
<protein>
    <recommendedName>
        <fullName evidence="1">DUF7079 domain-containing protein</fullName>
    </recommendedName>
</protein>
<proteinExistence type="predicted"/>
<dbReference type="Proteomes" id="UP001064933">
    <property type="component" value="Chromosome"/>
</dbReference>
<reference evidence="2" key="1">
    <citation type="submission" date="2022-10" db="EMBL/GenBank/DDBJ databases">
        <title>Characterization and whole genome sequencing of a new Roseateles species, isolated from fresh water.</title>
        <authorList>
            <person name="Guliayeva D.Y."/>
            <person name="Akhremchuk A.E."/>
            <person name="Sikolenko M.A."/>
            <person name="Valentovich L.N."/>
            <person name="Sidarenka A.V."/>
        </authorList>
    </citation>
    <scope>NUCLEOTIDE SEQUENCE</scope>
    <source>
        <strain evidence="2">BIM B-1768</strain>
    </source>
</reference>
<keyword evidence="3" id="KW-1185">Reference proteome</keyword>